<evidence type="ECO:0000313" key="2">
    <source>
        <dbReference type="EMBL" id="QHS97573.1"/>
    </source>
</evidence>
<reference evidence="2" key="1">
    <citation type="journal article" date="2020" name="Nature">
        <title>Giant virus diversity and host interactions through global metagenomics.</title>
        <authorList>
            <person name="Schulz F."/>
            <person name="Roux S."/>
            <person name="Paez-Espino D."/>
            <person name="Jungbluth S."/>
            <person name="Walsh D.A."/>
            <person name="Denef V.J."/>
            <person name="McMahon K.D."/>
            <person name="Konstantinidis K.T."/>
            <person name="Eloe-Fadrosh E.A."/>
            <person name="Kyrpides N.C."/>
            <person name="Woyke T."/>
        </authorList>
    </citation>
    <scope>NUCLEOTIDE SEQUENCE</scope>
    <source>
        <strain evidence="2">GVMAG-M-3300020182-33</strain>
    </source>
</reference>
<organism evidence="2">
    <name type="scientific">viral metagenome</name>
    <dbReference type="NCBI Taxonomy" id="1070528"/>
    <lineage>
        <taxon>unclassified sequences</taxon>
        <taxon>metagenomes</taxon>
        <taxon>organismal metagenomes</taxon>
    </lineage>
</organism>
<dbReference type="EMBL" id="MN739300">
    <property type="protein sequence ID" value="QHS97573.1"/>
    <property type="molecule type" value="Genomic_DNA"/>
</dbReference>
<sequence length="80" mass="9110">MHARSDRTRDDAAAQARRNLIDHLRSIRRRREAREAPYGDTELQVSSLSASRLDPGGRTPHLSSNVAMRRVSIEDEEKVD</sequence>
<evidence type="ECO:0000256" key="1">
    <source>
        <dbReference type="SAM" id="MobiDB-lite"/>
    </source>
</evidence>
<feature type="region of interest" description="Disordered" evidence="1">
    <location>
        <begin position="32"/>
        <end position="80"/>
    </location>
</feature>
<name>A0A6C0C1Y5_9ZZZZ</name>
<accession>A0A6C0C1Y5</accession>
<protein>
    <submittedName>
        <fullName evidence="2">Uncharacterized protein</fullName>
    </submittedName>
</protein>
<dbReference type="AlphaFoldDB" id="A0A6C0C1Y5"/>
<proteinExistence type="predicted"/>